<dbReference type="InterPro" id="IPR018046">
    <property type="entry name" value="Pili_assmbl_chaperone_CS"/>
</dbReference>
<comment type="similarity">
    <text evidence="2 8">Belongs to the periplasmic pilus chaperone family.</text>
</comment>
<protein>
    <submittedName>
        <fullName evidence="12">Chaperone protein EcpD</fullName>
    </submittedName>
</protein>
<keyword evidence="3" id="KW-1029">Fimbrium biogenesis</keyword>
<evidence type="ECO:0000256" key="1">
    <source>
        <dbReference type="ARBA" id="ARBA00004418"/>
    </source>
</evidence>
<dbReference type="GO" id="GO:0071555">
    <property type="term" value="P:cell wall organization"/>
    <property type="evidence" value="ECO:0007669"/>
    <property type="project" value="InterPro"/>
</dbReference>
<dbReference type="InterPro" id="IPR008962">
    <property type="entry name" value="PapD-like_sf"/>
</dbReference>
<dbReference type="GO" id="GO:0030288">
    <property type="term" value="C:outer membrane-bounded periplasmic space"/>
    <property type="evidence" value="ECO:0007669"/>
    <property type="project" value="InterPro"/>
</dbReference>
<keyword evidence="7" id="KW-0393">Immunoglobulin domain</keyword>
<dbReference type="InterPro" id="IPR013783">
    <property type="entry name" value="Ig-like_fold"/>
</dbReference>
<accession>A0A7Z1GNE3</accession>
<dbReference type="InterPro" id="IPR016148">
    <property type="entry name" value="Pili_assmbl_chaperone_C"/>
</dbReference>
<dbReference type="SUPFAM" id="SSF49584">
    <property type="entry name" value="Periplasmic chaperone C-domain"/>
    <property type="match status" value="1"/>
</dbReference>
<dbReference type="InterPro" id="IPR036316">
    <property type="entry name" value="Pili_assmbl_chap_C_dom_sf"/>
</dbReference>
<evidence type="ECO:0000256" key="3">
    <source>
        <dbReference type="ARBA" id="ARBA00022558"/>
    </source>
</evidence>
<sequence length="259" mass="28430">MIKRMACRALATFALGLLSLHALNAHAGIIVHGTRVIYPAEQQEVVVRLENKGDRPALVQTWLDTGDRNSTPATAQTPFTLSPPMFRIEPHQQQALRLRYSGAPLPTDRESLFWLNIFEVPPTSADAAQNNQIELSFRTRLRVFLRPQGLPYPVSSAATRLQWKLVPHDNGFALQATNPTPYHISLASVALLSEGKRFNKAPSQAANDGLLLPAGDMKLFALPQLRIRPNGNPKVEFVSVSDFGARVQHTTAVTLSSAG</sequence>
<name>A0A7Z1GNE3_9PSED</name>
<keyword evidence="4 9" id="KW-0732">Signal</keyword>
<reference evidence="12 13" key="1">
    <citation type="submission" date="2017-09" db="EMBL/GenBank/DDBJ databases">
        <authorList>
            <person name="DeBolt S."/>
            <person name="Huntemann M."/>
            <person name="Clum A."/>
            <person name="Pillay M."/>
            <person name="Palaniappan K."/>
            <person name="Varghese N."/>
            <person name="Mikhailova N."/>
            <person name="Stamatis D."/>
            <person name="Reddy T."/>
            <person name="Daum C."/>
            <person name="Shapiro N."/>
            <person name="Ivanova N."/>
            <person name="Kyrpides N."/>
            <person name="Woyke T."/>
        </authorList>
    </citation>
    <scope>NUCLEOTIDE SEQUENCE [LARGE SCALE GENOMIC DNA]</scope>
    <source>
        <strain evidence="12 13">A2-S9</strain>
    </source>
</reference>
<dbReference type="Gene3D" id="2.60.40.10">
    <property type="entry name" value="Immunoglobulins"/>
    <property type="match status" value="2"/>
</dbReference>
<feature type="chain" id="PRO_5031151379" evidence="9">
    <location>
        <begin position="28"/>
        <end position="259"/>
    </location>
</feature>
<evidence type="ECO:0000256" key="7">
    <source>
        <dbReference type="ARBA" id="ARBA00023319"/>
    </source>
</evidence>
<evidence type="ECO:0000259" key="10">
    <source>
        <dbReference type="Pfam" id="PF00345"/>
    </source>
</evidence>
<dbReference type="Proteomes" id="UP000221580">
    <property type="component" value="Unassembled WGS sequence"/>
</dbReference>
<dbReference type="PROSITE" id="PS00635">
    <property type="entry name" value="PILI_CHAPERONE"/>
    <property type="match status" value="1"/>
</dbReference>
<dbReference type="PANTHER" id="PTHR30251:SF2">
    <property type="entry name" value="FIMBRIAL CHAPERONE YADV-RELATED"/>
    <property type="match status" value="1"/>
</dbReference>
<comment type="subcellular location">
    <subcellularLocation>
        <location evidence="1 8">Periplasm</location>
    </subcellularLocation>
</comment>
<dbReference type="InterPro" id="IPR016147">
    <property type="entry name" value="Pili_assmbl_chaperone_N"/>
</dbReference>
<dbReference type="PANTHER" id="PTHR30251">
    <property type="entry name" value="PILUS ASSEMBLY CHAPERONE"/>
    <property type="match status" value="1"/>
</dbReference>
<dbReference type="InterPro" id="IPR001829">
    <property type="entry name" value="Pili_assmbl_chaperone_bac"/>
</dbReference>
<evidence type="ECO:0000256" key="8">
    <source>
        <dbReference type="RuleBase" id="RU003918"/>
    </source>
</evidence>
<dbReference type="EMBL" id="PDJN01000003">
    <property type="protein sequence ID" value="PFG60107.1"/>
    <property type="molecule type" value="Genomic_DNA"/>
</dbReference>
<evidence type="ECO:0000259" key="11">
    <source>
        <dbReference type="Pfam" id="PF02753"/>
    </source>
</evidence>
<evidence type="ECO:0000256" key="4">
    <source>
        <dbReference type="ARBA" id="ARBA00022729"/>
    </source>
</evidence>
<keyword evidence="5" id="KW-0574">Periplasm</keyword>
<evidence type="ECO:0000313" key="13">
    <source>
        <dbReference type="Proteomes" id="UP000221580"/>
    </source>
</evidence>
<dbReference type="InterPro" id="IPR050643">
    <property type="entry name" value="Periplasmic_pilus_chap"/>
</dbReference>
<dbReference type="PRINTS" id="PR00969">
    <property type="entry name" value="CHAPERONPILI"/>
</dbReference>
<gene>
    <name evidence="12" type="ORF">DM05_4809</name>
</gene>
<dbReference type="Pfam" id="PF00345">
    <property type="entry name" value="PapD_N"/>
    <property type="match status" value="1"/>
</dbReference>
<reference evidence="12 13" key="2">
    <citation type="submission" date="2017-10" db="EMBL/GenBank/DDBJ databases">
        <title>Bacterial endophytes that colonize and modify switchgrass growth.</title>
        <authorList>
            <person name="Debolt S."/>
        </authorList>
    </citation>
    <scope>NUCLEOTIDE SEQUENCE [LARGE SCALE GENOMIC DNA]</scope>
    <source>
        <strain evidence="12 13">A2-S9</strain>
    </source>
</reference>
<feature type="signal peptide" evidence="9">
    <location>
        <begin position="1"/>
        <end position="27"/>
    </location>
</feature>
<feature type="domain" description="Pili assembly chaperone C-terminal" evidence="11">
    <location>
        <begin position="177"/>
        <end position="247"/>
    </location>
</feature>
<evidence type="ECO:0000256" key="2">
    <source>
        <dbReference type="ARBA" id="ARBA00007399"/>
    </source>
</evidence>
<organism evidence="12 13">
    <name type="scientific">Pseudomonas poae</name>
    <dbReference type="NCBI Taxonomy" id="200451"/>
    <lineage>
        <taxon>Bacteria</taxon>
        <taxon>Pseudomonadati</taxon>
        <taxon>Pseudomonadota</taxon>
        <taxon>Gammaproteobacteria</taxon>
        <taxon>Pseudomonadales</taxon>
        <taxon>Pseudomonadaceae</taxon>
        <taxon>Pseudomonas</taxon>
    </lineage>
</organism>
<proteinExistence type="inferred from homology"/>
<evidence type="ECO:0000313" key="12">
    <source>
        <dbReference type="EMBL" id="PFG60107.1"/>
    </source>
</evidence>
<dbReference type="SUPFAM" id="SSF49354">
    <property type="entry name" value="PapD-like"/>
    <property type="match status" value="1"/>
</dbReference>
<evidence type="ECO:0000256" key="5">
    <source>
        <dbReference type="ARBA" id="ARBA00022764"/>
    </source>
</evidence>
<dbReference type="Pfam" id="PF02753">
    <property type="entry name" value="PapD_C"/>
    <property type="match status" value="1"/>
</dbReference>
<feature type="domain" description="Pili assembly chaperone N-terminal" evidence="10">
    <location>
        <begin position="28"/>
        <end position="150"/>
    </location>
</feature>
<evidence type="ECO:0000256" key="6">
    <source>
        <dbReference type="ARBA" id="ARBA00023186"/>
    </source>
</evidence>
<comment type="caution">
    <text evidence="12">The sequence shown here is derived from an EMBL/GenBank/DDBJ whole genome shotgun (WGS) entry which is preliminary data.</text>
</comment>
<dbReference type="AlphaFoldDB" id="A0A7Z1GNE3"/>
<evidence type="ECO:0000256" key="9">
    <source>
        <dbReference type="SAM" id="SignalP"/>
    </source>
</evidence>
<keyword evidence="6 8" id="KW-0143">Chaperone</keyword>